<feature type="signal peptide" evidence="1">
    <location>
        <begin position="1"/>
        <end position="22"/>
    </location>
</feature>
<evidence type="ECO:0000259" key="2">
    <source>
        <dbReference type="Pfam" id="PF13472"/>
    </source>
</evidence>
<protein>
    <recommendedName>
        <fullName evidence="2">SGNH hydrolase-type esterase domain-containing protein</fullName>
    </recommendedName>
</protein>
<dbReference type="SUPFAM" id="SSF52266">
    <property type="entry name" value="SGNH hydrolase"/>
    <property type="match status" value="1"/>
</dbReference>
<dbReference type="Gene3D" id="3.40.50.1110">
    <property type="entry name" value="SGNH hydrolase"/>
    <property type="match status" value="1"/>
</dbReference>
<proteinExistence type="predicted"/>
<reference evidence="3 4" key="1">
    <citation type="submission" date="2017-02" db="EMBL/GenBank/DDBJ databases">
        <title>Draft genome of Saccharomonospora sp. 154.</title>
        <authorList>
            <person name="Alonso-Carmona G.S."/>
            <person name="De La Haba R."/>
            <person name="Vera-Gargallo B."/>
            <person name="Sandoval-Trujillo A.H."/>
            <person name="Ramirez-Duran N."/>
            <person name="Ventosa A."/>
        </authorList>
    </citation>
    <scope>NUCLEOTIDE SEQUENCE [LARGE SCALE GENOMIC DNA]</scope>
    <source>
        <strain evidence="3 4">LRS4.154</strain>
    </source>
</reference>
<evidence type="ECO:0000313" key="3">
    <source>
        <dbReference type="EMBL" id="OQO91931.1"/>
    </source>
</evidence>
<evidence type="ECO:0000256" key="1">
    <source>
        <dbReference type="SAM" id="SignalP"/>
    </source>
</evidence>
<keyword evidence="4" id="KW-1185">Reference proteome</keyword>
<keyword evidence="1" id="KW-0732">Signal</keyword>
<dbReference type="Pfam" id="PF13472">
    <property type="entry name" value="Lipase_GDSL_2"/>
    <property type="match status" value="1"/>
</dbReference>
<accession>A0A1V9A4B1</accession>
<feature type="chain" id="PRO_5012054107" description="SGNH hydrolase-type esterase domain-containing protein" evidence="1">
    <location>
        <begin position="23"/>
        <end position="241"/>
    </location>
</feature>
<organism evidence="3 4">
    <name type="scientific">Saccharomonospora piscinae</name>
    <dbReference type="NCBI Taxonomy" id="687388"/>
    <lineage>
        <taxon>Bacteria</taxon>
        <taxon>Bacillati</taxon>
        <taxon>Actinomycetota</taxon>
        <taxon>Actinomycetes</taxon>
        <taxon>Pseudonocardiales</taxon>
        <taxon>Pseudonocardiaceae</taxon>
        <taxon>Saccharomonospora</taxon>
    </lineage>
</organism>
<name>A0A1V9A4B1_SACPI</name>
<comment type="caution">
    <text evidence="3">The sequence shown here is derived from an EMBL/GenBank/DDBJ whole genome shotgun (WGS) entry which is preliminary data.</text>
</comment>
<evidence type="ECO:0000313" key="4">
    <source>
        <dbReference type="Proteomes" id="UP000192591"/>
    </source>
</evidence>
<dbReference type="InterPro" id="IPR013830">
    <property type="entry name" value="SGNH_hydro"/>
</dbReference>
<feature type="domain" description="SGNH hydrolase-type esterase" evidence="2">
    <location>
        <begin position="49"/>
        <end position="223"/>
    </location>
</feature>
<dbReference type="STRING" id="1962155.B1813_06500"/>
<gene>
    <name evidence="3" type="ORF">B1813_06500</name>
</gene>
<dbReference type="AlphaFoldDB" id="A0A1V9A4B1"/>
<dbReference type="InterPro" id="IPR036514">
    <property type="entry name" value="SGNH_hydro_sf"/>
</dbReference>
<sequence>MLASATAALTATSIAAIPPATAQDMPTGWCADRADLTVLGPSSETGYGTTGYDSPDGTYSPTPHAWVAQFARAADATWNTITDVHARNGAMIWDFLPGGRWPSTVAALDAIRDTQPDLVLVGGVFANEYLNNWDLAHAERNLRRLVTELRTARPGVDLVFTIYPDIDWPESRRPWADWAEVIQRVATDTGTRVIDLRPLIDTPYNDTEGHWSDDHAHLNDHGQTEVAQHVWNEFETWTRRC</sequence>
<dbReference type="Proteomes" id="UP000192591">
    <property type="component" value="Unassembled WGS sequence"/>
</dbReference>
<dbReference type="EMBL" id="MWIH01000005">
    <property type="protein sequence ID" value="OQO91931.1"/>
    <property type="molecule type" value="Genomic_DNA"/>
</dbReference>